<dbReference type="InterPro" id="IPR018102">
    <property type="entry name" value="Ribosomal_uS11_CS"/>
</dbReference>
<comment type="caution">
    <text evidence="7">The sequence shown here is derived from an EMBL/GenBank/DDBJ whole genome shotgun (WGS) entry which is preliminary data.</text>
</comment>
<dbReference type="GO" id="GO:0005840">
    <property type="term" value="C:ribosome"/>
    <property type="evidence" value="ECO:0007669"/>
    <property type="project" value="UniProtKB-KW"/>
</dbReference>
<sequence>MAPKQTRTKQKAPRIVESGRIYVTATFNNTLVTVTDEKGSTIVLSSCGMHGFTGTRKSTPYAGTVTTQAAITKATEQNRLRKVDIYIKGIGPGREAALRAIRAANLDVGKIVDKTPIPHNGVRPPKVRRV</sequence>
<organism evidence="7 8">
    <name type="scientific">Candidatus Roizmanbacteria bacterium CG_4_10_14_0_2_um_filter_39_13</name>
    <dbReference type="NCBI Taxonomy" id="1974825"/>
    <lineage>
        <taxon>Bacteria</taxon>
        <taxon>Candidatus Roizmaniibacteriota</taxon>
    </lineage>
</organism>
<dbReference type="NCBIfam" id="NF003698">
    <property type="entry name" value="PRK05309.1"/>
    <property type="match status" value="1"/>
</dbReference>
<evidence type="ECO:0000256" key="5">
    <source>
        <dbReference type="HAMAP-Rule" id="MF_01310"/>
    </source>
</evidence>
<dbReference type="GO" id="GO:1990904">
    <property type="term" value="C:ribonucleoprotein complex"/>
    <property type="evidence" value="ECO:0007669"/>
    <property type="project" value="UniProtKB-KW"/>
</dbReference>
<dbReference type="InterPro" id="IPR036967">
    <property type="entry name" value="Ribosomal_uS11_sf"/>
</dbReference>
<comment type="subunit">
    <text evidence="5">Part of the 30S ribosomal subunit. Interacts with proteins S7 and S18. Binds to IF-3.</text>
</comment>
<dbReference type="PIRSF" id="PIRSF002131">
    <property type="entry name" value="Ribosomal_S11"/>
    <property type="match status" value="1"/>
</dbReference>
<protein>
    <recommendedName>
        <fullName evidence="4 5">Small ribosomal subunit protein uS11</fullName>
    </recommendedName>
</protein>
<comment type="similarity">
    <text evidence="1 5 6">Belongs to the universal ribosomal protein uS11 family.</text>
</comment>
<dbReference type="Gene3D" id="3.30.420.80">
    <property type="entry name" value="Ribosomal protein S11"/>
    <property type="match status" value="1"/>
</dbReference>
<dbReference type="EMBL" id="PFOB01000066">
    <property type="protein sequence ID" value="PIZ62092.1"/>
    <property type="molecule type" value="Genomic_DNA"/>
</dbReference>
<dbReference type="HAMAP" id="MF_01310">
    <property type="entry name" value="Ribosomal_uS11"/>
    <property type="match status" value="1"/>
</dbReference>
<evidence type="ECO:0000313" key="8">
    <source>
        <dbReference type="Proteomes" id="UP000228503"/>
    </source>
</evidence>
<keyword evidence="5" id="KW-0694">RNA-binding</keyword>
<dbReference type="PANTHER" id="PTHR11759">
    <property type="entry name" value="40S RIBOSOMAL PROTEIN S14/30S RIBOSOMAL PROTEIN S11"/>
    <property type="match status" value="1"/>
</dbReference>
<dbReference type="AlphaFoldDB" id="A0A2M7TWW0"/>
<keyword evidence="2 5" id="KW-0689">Ribosomal protein</keyword>
<proteinExistence type="inferred from homology"/>
<evidence type="ECO:0000256" key="2">
    <source>
        <dbReference type="ARBA" id="ARBA00022980"/>
    </source>
</evidence>
<evidence type="ECO:0000256" key="4">
    <source>
        <dbReference type="ARBA" id="ARBA00035160"/>
    </source>
</evidence>
<comment type="function">
    <text evidence="5">Located on the platform of the 30S subunit, it bridges several disparate RNA helices of the 16S rRNA. Forms part of the Shine-Dalgarno cleft in the 70S ribosome.</text>
</comment>
<dbReference type="GO" id="GO:0003735">
    <property type="term" value="F:structural constituent of ribosome"/>
    <property type="evidence" value="ECO:0007669"/>
    <property type="project" value="InterPro"/>
</dbReference>
<dbReference type="SUPFAM" id="SSF53137">
    <property type="entry name" value="Translational machinery components"/>
    <property type="match status" value="1"/>
</dbReference>
<dbReference type="InterPro" id="IPR001971">
    <property type="entry name" value="Ribosomal_uS11"/>
</dbReference>
<dbReference type="PROSITE" id="PS00054">
    <property type="entry name" value="RIBOSOMAL_S11"/>
    <property type="match status" value="1"/>
</dbReference>
<dbReference type="GO" id="GO:0019843">
    <property type="term" value="F:rRNA binding"/>
    <property type="evidence" value="ECO:0007669"/>
    <property type="project" value="UniProtKB-UniRule"/>
</dbReference>
<keyword evidence="3 5" id="KW-0687">Ribonucleoprotein</keyword>
<evidence type="ECO:0000313" key="7">
    <source>
        <dbReference type="EMBL" id="PIZ62092.1"/>
    </source>
</evidence>
<dbReference type="Pfam" id="PF00411">
    <property type="entry name" value="Ribosomal_S11"/>
    <property type="match status" value="1"/>
</dbReference>
<dbReference type="Proteomes" id="UP000228503">
    <property type="component" value="Unassembled WGS sequence"/>
</dbReference>
<evidence type="ECO:0000256" key="3">
    <source>
        <dbReference type="ARBA" id="ARBA00023274"/>
    </source>
</evidence>
<dbReference type="GO" id="GO:0006412">
    <property type="term" value="P:translation"/>
    <property type="evidence" value="ECO:0007669"/>
    <property type="project" value="UniProtKB-UniRule"/>
</dbReference>
<accession>A0A2M7TWW0</accession>
<name>A0A2M7TWW0_9BACT</name>
<evidence type="ECO:0000256" key="1">
    <source>
        <dbReference type="ARBA" id="ARBA00006194"/>
    </source>
</evidence>
<reference evidence="8" key="1">
    <citation type="submission" date="2017-09" db="EMBL/GenBank/DDBJ databases">
        <title>Depth-based differentiation of microbial function through sediment-hosted aquifers and enrichment of novel symbionts in the deep terrestrial subsurface.</title>
        <authorList>
            <person name="Probst A.J."/>
            <person name="Ladd B."/>
            <person name="Jarett J.K."/>
            <person name="Geller-Mcgrath D.E."/>
            <person name="Sieber C.M.K."/>
            <person name="Emerson J.B."/>
            <person name="Anantharaman K."/>
            <person name="Thomas B.C."/>
            <person name="Malmstrom R."/>
            <person name="Stieglmeier M."/>
            <person name="Klingl A."/>
            <person name="Woyke T."/>
            <person name="Ryan C.M."/>
            <person name="Banfield J.F."/>
        </authorList>
    </citation>
    <scope>NUCLEOTIDE SEQUENCE [LARGE SCALE GENOMIC DNA]</scope>
</reference>
<gene>
    <name evidence="5" type="primary">rpsK</name>
    <name evidence="7" type="ORF">COY16_05355</name>
</gene>
<evidence type="ECO:0000256" key="6">
    <source>
        <dbReference type="RuleBase" id="RU003629"/>
    </source>
</evidence>
<keyword evidence="5" id="KW-0699">rRNA-binding</keyword>